<evidence type="ECO:0000313" key="6">
    <source>
        <dbReference type="Proteomes" id="UP000310189"/>
    </source>
</evidence>
<keyword evidence="3" id="KW-0539">Nucleus</keyword>
<evidence type="ECO:0000256" key="3">
    <source>
        <dbReference type="ARBA" id="ARBA00023242"/>
    </source>
</evidence>
<dbReference type="Proteomes" id="UP000310189">
    <property type="component" value="Unassembled WGS sequence"/>
</dbReference>
<dbReference type="GO" id="GO:0006355">
    <property type="term" value="P:regulation of DNA-templated transcription"/>
    <property type="evidence" value="ECO:0007669"/>
    <property type="project" value="InterPro"/>
</dbReference>
<feature type="region of interest" description="Disordered" evidence="4">
    <location>
        <begin position="38"/>
        <end position="62"/>
    </location>
</feature>
<dbReference type="OrthoDB" id="342531at2759"/>
<feature type="compositionally biased region" description="Acidic residues" evidence="4">
    <location>
        <begin position="751"/>
        <end position="781"/>
    </location>
</feature>
<reference evidence="5 6" key="1">
    <citation type="submission" date="2019-03" db="EMBL/GenBank/DDBJ databases">
        <title>Sequencing 23 genomes of Wallemia ichthyophaga.</title>
        <authorList>
            <person name="Gostincar C."/>
        </authorList>
    </citation>
    <scope>NUCLEOTIDE SEQUENCE [LARGE SCALE GENOMIC DNA]</scope>
    <source>
        <strain evidence="5 6">EXF-5753</strain>
    </source>
</reference>
<feature type="region of interest" description="Disordered" evidence="4">
    <location>
        <begin position="508"/>
        <end position="528"/>
    </location>
</feature>
<comment type="subcellular location">
    <subcellularLocation>
        <location evidence="1">Nucleus</location>
    </subcellularLocation>
</comment>
<organism evidence="5 6">
    <name type="scientific">Wallemia hederae</name>
    <dbReference type="NCBI Taxonomy" id="1540922"/>
    <lineage>
        <taxon>Eukaryota</taxon>
        <taxon>Fungi</taxon>
        <taxon>Dikarya</taxon>
        <taxon>Basidiomycota</taxon>
        <taxon>Wallemiomycotina</taxon>
        <taxon>Wallemiomycetes</taxon>
        <taxon>Wallemiales</taxon>
        <taxon>Wallemiaceae</taxon>
        <taxon>Wallemia</taxon>
    </lineage>
</organism>
<evidence type="ECO:0000256" key="4">
    <source>
        <dbReference type="SAM" id="MobiDB-lite"/>
    </source>
</evidence>
<feature type="compositionally biased region" description="Polar residues" evidence="4">
    <location>
        <begin position="1177"/>
        <end position="1186"/>
    </location>
</feature>
<feature type="compositionally biased region" description="Acidic residues" evidence="4">
    <location>
        <begin position="724"/>
        <end position="743"/>
    </location>
</feature>
<dbReference type="SUPFAM" id="SSF48371">
    <property type="entry name" value="ARM repeat"/>
    <property type="match status" value="1"/>
</dbReference>
<keyword evidence="6" id="KW-1185">Reference proteome</keyword>
<proteinExistence type="inferred from homology"/>
<accession>A0A4T0FVF7</accession>
<comment type="caution">
    <text evidence="5">The sequence shown here is derived from an EMBL/GenBank/DDBJ whole genome shotgun (WGS) entry which is preliminary data.</text>
</comment>
<evidence type="ECO:0000256" key="2">
    <source>
        <dbReference type="ARBA" id="ARBA00006809"/>
    </source>
</evidence>
<evidence type="ECO:0008006" key="7">
    <source>
        <dbReference type="Google" id="ProtNLM"/>
    </source>
</evidence>
<dbReference type="AlphaFoldDB" id="A0A4T0FVF7"/>
<evidence type="ECO:0000256" key="1">
    <source>
        <dbReference type="ARBA" id="ARBA00004123"/>
    </source>
</evidence>
<feature type="compositionally biased region" description="Acidic residues" evidence="4">
    <location>
        <begin position="39"/>
        <end position="56"/>
    </location>
</feature>
<feature type="region of interest" description="Disordered" evidence="4">
    <location>
        <begin position="652"/>
        <end position="671"/>
    </location>
</feature>
<feature type="compositionally biased region" description="Acidic residues" evidence="4">
    <location>
        <begin position="796"/>
        <end position="814"/>
    </location>
</feature>
<comment type="similarity">
    <text evidence="2">Belongs to the MYBBP1A family.</text>
</comment>
<dbReference type="PANTHER" id="PTHR13213:SF2">
    <property type="entry name" value="MYB-BINDING PROTEIN 1A"/>
    <property type="match status" value="1"/>
</dbReference>
<dbReference type="Pfam" id="PF04931">
    <property type="entry name" value="DNA_pol_phi"/>
    <property type="match status" value="1"/>
</dbReference>
<sequence length="1196" mass="133308">MSSTTMDLYWPLASNKTDERLKASTDLISILNKFQQEFSNDEGAGDDSEGEEEGDDKDQKSSIKPIQQWIEKHHAPDVSYAIKRLIRGLASSRESARLGFAVTLTQLLSNLPLFQVAHVLPLIKHFTTPEGNVKGSEERDLIFGRLFGLQAIVESGLVSRPTTTLEDFEEIMRNVTDLGRSKVWLKEATGWTTLNALKEVTDKKVAWLEEGVKKTIEILFTGDEKDVWGPEKVGILLWLQSTYHQFDYSQYTDSVFKHALPLAPQNLTVLARILKETSIDAEKATPGSGVWKPQLHWLWPQILDIYFTDNANEAYKARASFQDFYRICIDESLFQANASPQRKYWGFSVFALALPRLTTENLGALFTPNFMRTWINNLRGEDRVLHKAALRIAQDLQPLITQNQKLGLPLILQLLGKHGSANFDKLTGTKTVANILSSMTMDGVSEYVDHLRSFIQGESNDVKQRKWALDQLLSLVRNSQIPHDDAWVWSVLECFILNGIFVPRKASSKSKHDVLKNPPQPPLSDTDRATARSHLLSSLADLSKTPDSKKQLGVDSQGQLWVQRVYDCIQSIEGEKNVSNAVQYEEEVLEARKEAVDSLNKVNKKGKAPEARHHAFSLLLLSVVLQSYDSIEGIADVLSELASASSMLFAAKSPKKNKSKKQDSEEDEEPSAMAVLVDVLVSLLERSSAFLRTMAINAFTAFTPEVDEEALDMILEQLSSQPEGEGDAEDDEDEEMADGEEGENGVAAGEEASDDEDDQDEIASDVSDDDKEDDINEAVDPEFERKLAKALGQPLSDDEDDDAADDDEDDDAADNVDNMTDEQMMMLDEQLADIFKSRTGDKKAKEGAQREAQHAKNRLIDLLDVYAKKQASNALVLKLVIPLLEIVINSGATEQQLSSKSSSILKQRLAKSKDIPTSNLNEDDLLVMLEEVHKVAKKSRTPEILALCNQLSLYLFRIVTSNFAGAAAENKAKEVYIASWQDFSNRKHTRLNPSVFTDYIRRYPVQSLSLLDELLQTVVDGKATNAYRQIQALTMLQTLFGQHKQLVGFEIGEKILFLLTKPKVDAGKKDDILASVPKIRQGVYSFIATSCESKDKTNASKLKDVLKSALALVRVHKKMTDASIEDDWDLPTLQSIITMLGSIDKFKGVQSLAQQLSALVSQSPTTSKSQAKKRKSSINGTTNDSEQSAKKNKSKQ</sequence>
<dbReference type="PANTHER" id="PTHR13213">
    <property type="entry name" value="MYB-BINDING PROTEIN 1A FAMILY MEMBER"/>
    <property type="match status" value="1"/>
</dbReference>
<name>A0A4T0FVF7_9BASI</name>
<dbReference type="EMBL" id="SPNW01000005">
    <property type="protein sequence ID" value="TIA92729.1"/>
    <property type="molecule type" value="Genomic_DNA"/>
</dbReference>
<dbReference type="GO" id="GO:0000182">
    <property type="term" value="F:rDNA binding"/>
    <property type="evidence" value="ECO:0007669"/>
    <property type="project" value="TreeGrafter"/>
</dbReference>
<gene>
    <name evidence="5" type="ORF">E3P99_00514</name>
</gene>
<feature type="region of interest" description="Disordered" evidence="4">
    <location>
        <begin position="719"/>
        <end position="815"/>
    </location>
</feature>
<feature type="region of interest" description="Disordered" evidence="4">
    <location>
        <begin position="1160"/>
        <end position="1196"/>
    </location>
</feature>
<dbReference type="InterPro" id="IPR007015">
    <property type="entry name" value="DNA_pol_V/MYBBP1A"/>
</dbReference>
<dbReference type="GO" id="GO:0005730">
    <property type="term" value="C:nucleolus"/>
    <property type="evidence" value="ECO:0007669"/>
    <property type="project" value="InterPro"/>
</dbReference>
<protein>
    <recommendedName>
        <fullName evidence="7">DNA polymerase V</fullName>
    </recommendedName>
</protein>
<evidence type="ECO:0000313" key="5">
    <source>
        <dbReference type="EMBL" id="TIA92729.1"/>
    </source>
</evidence>
<dbReference type="InterPro" id="IPR016024">
    <property type="entry name" value="ARM-type_fold"/>
</dbReference>
<feature type="compositionally biased region" description="Polar residues" evidence="4">
    <location>
        <begin position="1160"/>
        <end position="1169"/>
    </location>
</feature>